<reference evidence="2" key="1">
    <citation type="submission" date="2006-09" db="EMBL/GenBank/DDBJ databases">
        <title>Annotation of Plasmodium falciparum Dd2.</title>
        <authorList>
            <consortium name="The Broad Institute Genome Sequencing Platform"/>
            <person name="Volkman S.K."/>
            <person name="Neafsey D.E."/>
            <person name="Dash A.P."/>
            <person name="Chitnis C.E."/>
            <person name="Hartl D.L."/>
            <person name="Young S.K."/>
            <person name="Zeng Q."/>
            <person name="Koehrsen M."/>
            <person name="Alvarado L."/>
            <person name="Berlin A."/>
            <person name="Borenstein D."/>
            <person name="Chapman S.B."/>
            <person name="Chen Z."/>
            <person name="Engels R."/>
            <person name="Freedman E."/>
            <person name="Gellesch M."/>
            <person name="Goldberg J."/>
            <person name="Griggs A."/>
            <person name="Gujja S."/>
            <person name="Heilman E.R."/>
            <person name="Heiman D.I."/>
            <person name="Howarth C."/>
            <person name="Jen D."/>
            <person name="Larson L."/>
            <person name="Mehta T."/>
            <person name="Neiman D."/>
            <person name="Park D."/>
            <person name="Pearson M."/>
            <person name="Roberts A."/>
            <person name="Saif S."/>
            <person name="Shea T."/>
            <person name="Shenoy N."/>
            <person name="Sisk P."/>
            <person name="Stolte C."/>
            <person name="Sykes S."/>
            <person name="Walk T."/>
            <person name="White J."/>
            <person name="Yandava C."/>
            <person name="Haas B."/>
            <person name="Henn M.R."/>
            <person name="Nusbaum C."/>
            <person name="Birren B."/>
        </authorList>
    </citation>
    <scope>NUCLEOTIDE SEQUENCE [LARGE SCALE GENOMIC DNA]</scope>
</reference>
<organism evidence="1 2">
    <name type="scientific">Plasmodium falciparum (isolate Dd2)</name>
    <dbReference type="NCBI Taxonomy" id="57267"/>
    <lineage>
        <taxon>Eukaryota</taxon>
        <taxon>Sar</taxon>
        <taxon>Alveolata</taxon>
        <taxon>Apicomplexa</taxon>
        <taxon>Aconoidasida</taxon>
        <taxon>Haemosporida</taxon>
        <taxon>Plasmodiidae</taxon>
        <taxon>Plasmodium</taxon>
        <taxon>Plasmodium (Laverania)</taxon>
    </lineage>
</organism>
<evidence type="ECO:0000313" key="1">
    <source>
        <dbReference type="EMBL" id="KOB89449.1"/>
    </source>
</evidence>
<accession>A0A0L7M9A5</accession>
<gene>
    <name evidence="1" type="ORF">PFDG_04998</name>
</gene>
<proteinExistence type="predicted"/>
<name>A0A0L7M9A5_PLAF4</name>
<dbReference type="OrthoDB" id="364513at2759"/>
<dbReference type="KEGG" id="pfd:PFDG_04998"/>
<dbReference type="Proteomes" id="UP000054282">
    <property type="component" value="Unassembled WGS sequence"/>
</dbReference>
<evidence type="ECO:0000313" key="2">
    <source>
        <dbReference type="Proteomes" id="UP000054282"/>
    </source>
</evidence>
<sequence>MLHNMTIDSIVNFFLHLREKDYSNRYELNCLDLLKEDASNDIEIGKLLDSNKYYINDFFLFYLHQCGYVNKYYYYKDDNNYKKIISYILKYGHRIIVK</sequence>
<reference evidence="2" key="2">
    <citation type="submission" date="2006-09" db="EMBL/GenBank/DDBJ databases">
        <title>The genome sequence of Plasmodium falciparum Dd2.</title>
        <authorList>
            <consortium name="The Broad Institute Genome Sequencing Platform"/>
            <person name="Birren B."/>
            <person name="Lander E."/>
            <person name="Galagan J."/>
            <person name="Nusbaum C."/>
            <person name="Devon K."/>
            <person name="Henn M."/>
            <person name="Jaffe D."/>
            <person name="Butler J."/>
            <person name="Alvarez P."/>
            <person name="Gnerre S."/>
            <person name="Grabherr M."/>
            <person name="Kleber M."/>
            <person name="Mauceli E."/>
            <person name="Brockman W."/>
            <person name="MacCallum I.A."/>
            <person name="Rounsley S."/>
            <person name="Young S."/>
            <person name="LaButti K."/>
            <person name="Pushparaj V."/>
            <person name="DeCaprio D."/>
            <person name="Crawford M."/>
            <person name="Koehrsen M."/>
            <person name="Engels R."/>
            <person name="Montgomery P."/>
            <person name="Pearson M."/>
            <person name="Howarth C."/>
            <person name="Larson L."/>
            <person name="Luoma S."/>
            <person name="White J."/>
            <person name="Kodira C."/>
            <person name="Zeng Q."/>
            <person name="O'Leary S."/>
            <person name="Yandava C."/>
            <person name="Alvarado L."/>
            <person name="Wirth D."/>
            <person name="Volkman S."/>
            <person name="Hartl D."/>
        </authorList>
    </citation>
    <scope>NUCLEOTIDE SEQUENCE [LARGE SCALE GENOMIC DNA]</scope>
</reference>
<protein>
    <submittedName>
        <fullName evidence="1">Uncharacterized protein</fullName>
    </submittedName>
</protein>
<dbReference type="AlphaFoldDB" id="A0A0L7M9A5"/>
<dbReference type="EMBL" id="GG702452">
    <property type="protein sequence ID" value="KOB89449.1"/>
    <property type="molecule type" value="Genomic_DNA"/>
</dbReference>